<dbReference type="AlphaFoldDB" id="A0A3A1YE70"/>
<proteinExistence type="predicted"/>
<keyword evidence="2" id="KW-1185">Reference proteome</keyword>
<name>A0A3A1YE70_9GAMM</name>
<dbReference type="OrthoDB" id="5691198at2"/>
<evidence type="ECO:0008006" key="3">
    <source>
        <dbReference type="Google" id="ProtNLM"/>
    </source>
</evidence>
<dbReference type="RefSeq" id="WP_119532154.1">
    <property type="nucleotide sequence ID" value="NZ_JBHSSP010000009.1"/>
</dbReference>
<evidence type="ECO:0000313" key="2">
    <source>
        <dbReference type="Proteomes" id="UP000265916"/>
    </source>
</evidence>
<comment type="caution">
    <text evidence="1">The sequence shown here is derived from an EMBL/GenBank/DDBJ whole genome shotgun (WGS) entry which is preliminary data.</text>
</comment>
<accession>A0A3A1YE70</accession>
<organism evidence="1 2">
    <name type="scientific">Psittacicella hinzii</name>
    <dbReference type="NCBI Taxonomy" id="2028575"/>
    <lineage>
        <taxon>Bacteria</taxon>
        <taxon>Pseudomonadati</taxon>
        <taxon>Pseudomonadota</taxon>
        <taxon>Gammaproteobacteria</taxon>
        <taxon>Pasteurellales</taxon>
        <taxon>Psittacicellaceae</taxon>
        <taxon>Psittacicella</taxon>
    </lineage>
</organism>
<sequence>MLGAVGVDDAAQAWQYSDSVDIVAGARTAFDRYNATDTSGFKDKRTVRGDFKFGANKEHFLSVSYSDTKATASTSYGAQFSAVYDYRGFANTDLQAVVATGTVSNTYNFVSADFAAYYALAPNVKAQATVGYAKRTPKGTATDTQEVYAFSTEVNGSFGQYFKPAVGYSFASLQTSPLNTATTTSKEHTFYALVASDVYTYNTTTLRVGLEASYKLTNTKNNATGTKTKYKGRNVALFGQYLY</sequence>
<protein>
    <recommendedName>
        <fullName evidence="3">Porin</fullName>
    </recommendedName>
</protein>
<dbReference type="EMBL" id="NRJG01000125">
    <property type="protein sequence ID" value="RIY35716.1"/>
    <property type="molecule type" value="Genomic_DNA"/>
</dbReference>
<reference evidence="1 2" key="1">
    <citation type="submission" date="2017-08" db="EMBL/GenBank/DDBJ databases">
        <title>Reclassification of Bisgaard taxon 37 and 44.</title>
        <authorList>
            <person name="Christensen H."/>
        </authorList>
    </citation>
    <scope>NUCLEOTIDE SEQUENCE [LARGE SCALE GENOMIC DNA]</scope>
    <source>
        <strain evidence="1 2">111</strain>
    </source>
</reference>
<gene>
    <name evidence="1" type="ORF">CKF58_06500</name>
</gene>
<dbReference type="Proteomes" id="UP000265916">
    <property type="component" value="Unassembled WGS sequence"/>
</dbReference>
<evidence type="ECO:0000313" key="1">
    <source>
        <dbReference type="EMBL" id="RIY35716.1"/>
    </source>
</evidence>